<dbReference type="EMBL" id="CALOZG010000035">
    <property type="protein sequence ID" value="CAH4033807.1"/>
    <property type="molecule type" value="Genomic_DNA"/>
</dbReference>
<evidence type="ECO:0000313" key="5">
    <source>
        <dbReference type="EMBL" id="CAH4033807.1"/>
    </source>
</evidence>
<accession>A0A9P0TMV3</accession>
<evidence type="ECO:0000256" key="1">
    <source>
        <dbReference type="ARBA" id="ARBA00005872"/>
    </source>
</evidence>
<evidence type="ECO:0008006" key="7">
    <source>
        <dbReference type="Google" id="ProtNLM"/>
    </source>
</evidence>
<evidence type="ECO:0000256" key="4">
    <source>
        <dbReference type="SAM" id="MobiDB-lite"/>
    </source>
</evidence>
<organism evidence="5 6">
    <name type="scientific">Pieris brassicae</name>
    <name type="common">White butterfly</name>
    <name type="synonym">Large white butterfly</name>
    <dbReference type="NCBI Taxonomy" id="7116"/>
    <lineage>
        <taxon>Eukaryota</taxon>
        <taxon>Metazoa</taxon>
        <taxon>Ecdysozoa</taxon>
        <taxon>Arthropoda</taxon>
        <taxon>Hexapoda</taxon>
        <taxon>Insecta</taxon>
        <taxon>Pterygota</taxon>
        <taxon>Neoptera</taxon>
        <taxon>Endopterygota</taxon>
        <taxon>Lepidoptera</taxon>
        <taxon>Glossata</taxon>
        <taxon>Ditrysia</taxon>
        <taxon>Papilionoidea</taxon>
        <taxon>Pieridae</taxon>
        <taxon>Pierinae</taxon>
        <taxon>Pieris</taxon>
    </lineage>
</organism>
<keyword evidence="2 3" id="KW-0175">Coiled coil</keyword>
<dbReference type="Proteomes" id="UP001152562">
    <property type="component" value="Unassembled WGS sequence"/>
</dbReference>
<feature type="region of interest" description="Disordered" evidence="4">
    <location>
        <begin position="410"/>
        <end position="444"/>
    </location>
</feature>
<dbReference type="PANTHER" id="PTHR21682:SF2">
    <property type="entry name" value="COILED-COIL DOMAIN-CONTAINING PROTEIN 149"/>
    <property type="match status" value="1"/>
</dbReference>
<evidence type="ECO:0000256" key="3">
    <source>
        <dbReference type="SAM" id="Coils"/>
    </source>
</evidence>
<feature type="coiled-coil region" evidence="3">
    <location>
        <begin position="90"/>
        <end position="124"/>
    </location>
</feature>
<reference evidence="5" key="1">
    <citation type="submission" date="2022-05" db="EMBL/GenBank/DDBJ databases">
        <authorList>
            <person name="Okamura Y."/>
        </authorList>
    </citation>
    <scope>NUCLEOTIDE SEQUENCE</scope>
</reference>
<dbReference type="Pfam" id="PF09789">
    <property type="entry name" value="CC149"/>
    <property type="match status" value="2"/>
</dbReference>
<gene>
    <name evidence="5" type="ORF">PIBRA_LOCUS10047</name>
</gene>
<evidence type="ECO:0000313" key="6">
    <source>
        <dbReference type="Proteomes" id="UP001152562"/>
    </source>
</evidence>
<feature type="compositionally biased region" description="Basic and acidic residues" evidence="4">
    <location>
        <begin position="410"/>
        <end position="423"/>
    </location>
</feature>
<comment type="caution">
    <text evidence="5">The sequence shown here is derived from an EMBL/GenBank/DDBJ whole genome shotgun (WGS) entry which is preliminary data.</text>
</comment>
<keyword evidence="6" id="KW-1185">Reference proteome</keyword>
<name>A0A9P0TMV3_PIEBR</name>
<dbReference type="AlphaFoldDB" id="A0A9P0TMV3"/>
<proteinExistence type="inferred from homology"/>
<feature type="compositionally biased region" description="Polar residues" evidence="4">
    <location>
        <begin position="432"/>
        <end position="443"/>
    </location>
</feature>
<evidence type="ECO:0000256" key="2">
    <source>
        <dbReference type="ARBA" id="ARBA00023054"/>
    </source>
</evidence>
<dbReference type="PANTHER" id="PTHR21682">
    <property type="entry name" value="COILED-COIL DOMAIN-CONTAINING PROTEIN 149"/>
    <property type="match status" value="1"/>
</dbReference>
<dbReference type="InterPro" id="IPR019179">
    <property type="entry name" value="CC149"/>
</dbReference>
<sequence length="467" mass="54171">MFVNKLSKVHFSDQQLDDYVLENSVLKSKLQSKNDALSIMSKELDKSCMERDKFKTLVEQLKCSKIVIKDTMHVINKYAPTNTISGGEILAKTKEHNNMLKLEVETLRSKLDDANGDILALRKQLQKNRILDNIGECKSASPVESIYSLLEYEQLVQELEKVQKKCKQMQMDYRATLDEKDELVSDRDYYKNKVQRLNHQISFLLTNRMKPSSDSNMAKPVVDIDALVMENKYLHESITQLQVEKEIMKQTLNKYKTLLDSRSKNDSINFRKGFADVMTQQQGSKNYFSKGRKTYMGPIHHSYTKLYMRKYIYLHYIWLLREYLNSNTNTKSGLKKSSLTELKSLCLGLFEALNDKSIALQHQRKTNQVLANRISELEKTMESWCNGQKCVPIFPSQMLMEEFLNDSRSIKSDDREKVEREPYDNYSDSEEGNTNGESFSSDRSLSKIVLPEDLQELVKEALAELKA</sequence>
<protein>
    <recommendedName>
        <fullName evidence="7">Coiled-coil domain-containing protein 149</fullName>
    </recommendedName>
</protein>
<comment type="similarity">
    <text evidence="1">Belongs to the CCDC149 family.</text>
</comment>
<feature type="coiled-coil region" evidence="3">
    <location>
        <begin position="149"/>
        <end position="179"/>
    </location>
</feature>